<proteinExistence type="predicted"/>
<evidence type="ECO:0000313" key="1">
    <source>
        <dbReference type="EMBL" id="KWW20503.1"/>
    </source>
</evidence>
<keyword evidence="2" id="KW-1185">Reference proteome</keyword>
<name>A0A109MZ45_9BACI</name>
<evidence type="ECO:0000313" key="2">
    <source>
        <dbReference type="Proteomes" id="UP000064189"/>
    </source>
</evidence>
<reference evidence="1 2" key="1">
    <citation type="submission" date="2015-11" db="EMBL/GenBank/DDBJ databases">
        <title>Genome Sequence of Bacillus simplex strain VanAntwerpen2.</title>
        <authorList>
            <person name="Couger M.B."/>
        </authorList>
    </citation>
    <scope>NUCLEOTIDE SEQUENCE [LARGE SCALE GENOMIC DNA]</scope>
    <source>
        <strain evidence="1 2">VanAntwerpen02</strain>
    </source>
</reference>
<accession>A0A109MZ45</accession>
<dbReference type="Proteomes" id="UP000064189">
    <property type="component" value="Unassembled WGS sequence"/>
</dbReference>
<protein>
    <submittedName>
        <fullName evidence="1">Uncharacterized protein</fullName>
    </submittedName>
</protein>
<dbReference type="RefSeq" id="WP_061141934.1">
    <property type="nucleotide sequence ID" value="NZ_LNNH01000016.1"/>
</dbReference>
<organism evidence="1 2">
    <name type="scientific">Peribacillus simplex</name>
    <dbReference type="NCBI Taxonomy" id="1478"/>
    <lineage>
        <taxon>Bacteria</taxon>
        <taxon>Bacillati</taxon>
        <taxon>Bacillota</taxon>
        <taxon>Bacilli</taxon>
        <taxon>Bacillales</taxon>
        <taxon>Bacillaceae</taxon>
        <taxon>Peribacillus</taxon>
    </lineage>
</organism>
<dbReference type="AlphaFoldDB" id="A0A109MZ45"/>
<sequence length="103" mass="12234">MATRNVPAKDVEKKKDVASPVVENEIAQLNRLLGAVMKYLSDDEQEEIDIEYLLENTEGLRDWWNEYRELDRKRVEEEIRNSLTVLSLDELETIREQIRNKDK</sequence>
<dbReference type="EMBL" id="LNNH01000016">
    <property type="protein sequence ID" value="KWW20503.1"/>
    <property type="molecule type" value="Genomic_DNA"/>
</dbReference>
<gene>
    <name evidence="1" type="ORF">AS888_18240</name>
</gene>
<comment type="caution">
    <text evidence="1">The sequence shown here is derived from an EMBL/GenBank/DDBJ whole genome shotgun (WGS) entry which is preliminary data.</text>
</comment>